<protein>
    <submittedName>
        <fullName evidence="1">Uncharacterized protein</fullName>
    </submittedName>
</protein>
<reference evidence="1 2" key="1">
    <citation type="journal article" date="2018" name="Evol. Lett.">
        <title>Horizontal gene cluster transfer increased hallucinogenic mushroom diversity.</title>
        <authorList>
            <person name="Reynolds H.T."/>
            <person name="Vijayakumar V."/>
            <person name="Gluck-Thaler E."/>
            <person name="Korotkin H.B."/>
            <person name="Matheny P.B."/>
            <person name="Slot J.C."/>
        </authorList>
    </citation>
    <scope>NUCLEOTIDE SEQUENCE [LARGE SCALE GENOMIC DNA]</scope>
    <source>
        <strain evidence="1 2">2631</strain>
    </source>
</reference>
<sequence>MVSSSVDACRIAPQEIIDNIIDEVAHQTPQSKGQSTLRVCSLVSQSFASQCATKLVRMLKGKNSVTRTGFETRSLTLDLVWEPEDPGHEAERPGLLQSIKKHFKPEFGIFDIFESFEIVFEDSEPRQKHPNIPHQIALLRTIRRLFRRQYDIFDLFRMLKKTPNLRHVSVTNIRERTHFFWGQGEFSLQPALLQLYQAANSNLKPFTLCNITPSSKVLVTAAFFLKSIRELTLHGNLSPSLDHLSLSKLVSLRHFKFQSATPGTVAWVEDCQCTLLRIFTIRDFSSKLESIELQFVFSAMWSHTKGTSLKRFKQAEHWNMIDQLFTGDEFINLELLEISQQRSGCESLLETS</sequence>
<gene>
    <name evidence="1" type="ORF">CVT25_006253</name>
</gene>
<dbReference type="EMBL" id="NHYD01002993">
    <property type="protein sequence ID" value="PPQ83647.1"/>
    <property type="molecule type" value="Genomic_DNA"/>
</dbReference>
<evidence type="ECO:0000313" key="2">
    <source>
        <dbReference type="Proteomes" id="UP000283269"/>
    </source>
</evidence>
<dbReference type="AlphaFoldDB" id="A0A409WYS0"/>
<dbReference type="Proteomes" id="UP000283269">
    <property type="component" value="Unassembled WGS sequence"/>
</dbReference>
<organism evidence="1 2">
    <name type="scientific">Psilocybe cyanescens</name>
    <dbReference type="NCBI Taxonomy" id="93625"/>
    <lineage>
        <taxon>Eukaryota</taxon>
        <taxon>Fungi</taxon>
        <taxon>Dikarya</taxon>
        <taxon>Basidiomycota</taxon>
        <taxon>Agaricomycotina</taxon>
        <taxon>Agaricomycetes</taxon>
        <taxon>Agaricomycetidae</taxon>
        <taxon>Agaricales</taxon>
        <taxon>Agaricineae</taxon>
        <taxon>Strophariaceae</taxon>
        <taxon>Psilocybe</taxon>
    </lineage>
</organism>
<accession>A0A409WYS0</accession>
<evidence type="ECO:0000313" key="1">
    <source>
        <dbReference type="EMBL" id="PPQ83647.1"/>
    </source>
</evidence>
<dbReference type="OrthoDB" id="2745898at2759"/>
<proteinExistence type="predicted"/>
<dbReference type="InParanoid" id="A0A409WYS0"/>
<name>A0A409WYS0_PSICY</name>
<dbReference type="SUPFAM" id="SSF52047">
    <property type="entry name" value="RNI-like"/>
    <property type="match status" value="1"/>
</dbReference>
<comment type="caution">
    <text evidence="1">The sequence shown here is derived from an EMBL/GenBank/DDBJ whole genome shotgun (WGS) entry which is preliminary data.</text>
</comment>
<keyword evidence="2" id="KW-1185">Reference proteome</keyword>